<name>A0A371FK55_MUCPR</name>
<feature type="non-terminal residue" evidence="2">
    <location>
        <position position="1"/>
    </location>
</feature>
<accession>A0A371FK55</accession>
<dbReference type="OrthoDB" id="1847229at2759"/>
<comment type="caution">
    <text evidence="2">The sequence shown here is derived from an EMBL/GenBank/DDBJ whole genome shotgun (WGS) entry which is preliminary data.</text>
</comment>
<sequence length="421" mass="47547">MDSIPNLEGLNSQVPISLSAPSTTLFPEKVLTSMSSLSCPSEPPDVGIWFSSYEYRSPDPDSNFCVEDSAFRVKESQRDDVEEEEEEEKVRVRGEVFAGEKVVQCSRTCVEEDNHKEDQCLNKNMEPFSSCSLLSEPPDIRNWFSSYVYESPESDTSSLFRDEVYEENECGKERFDFEVVKEDESRSENVHLKGCIEHNSSSNKNTKGDDSAEIKKNSASADTSHLQKILQPCMQDKTLQHNLGPTKYKETLSLNHGSPGCDREGHIMSLNTDRSAMRPPKLVQKNDTRESKSKAEIQHDKLDLNASVAKTFSTRSATCTSNKENDGFVTTRKNRCIGVNNENSWKKPEKILLERSTSVGTVPLACEKPGVTKRKALTEATNLQQYNALGITGKWQCPQKRKLDVGPVMKQLRLERWVRRV</sequence>
<feature type="region of interest" description="Disordered" evidence="1">
    <location>
        <begin position="194"/>
        <end position="221"/>
    </location>
</feature>
<evidence type="ECO:0000313" key="3">
    <source>
        <dbReference type="Proteomes" id="UP000257109"/>
    </source>
</evidence>
<proteinExistence type="predicted"/>
<protein>
    <submittedName>
        <fullName evidence="2">Uncharacterized protein</fullName>
    </submittedName>
</protein>
<feature type="compositionally biased region" description="Basic and acidic residues" evidence="1">
    <location>
        <begin position="206"/>
        <end position="216"/>
    </location>
</feature>
<dbReference type="EMBL" id="QJKJ01008775">
    <property type="protein sequence ID" value="RDX78705.1"/>
    <property type="molecule type" value="Genomic_DNA"/>
</dbReference>
<organism evidence="2 3">
    <name type="scientific">Mucuna pruriens</name>
    <name type="common">Velvet bean</name>
    <name type="synonym">Dolichos pruriens</name>
    <dbReference type="NCBI Taxonomy" id="157652"/>
    <lineage>
        <taxon>Eukaryota</taxon>
        <taxon>Viridiplantae</taxon>
        <taxon>Streptophyta</taxon>
        <taxon>Embryophyta</taxon>
        <taxon>Tracheophyta</taxon>
        <taxon>Spermatophyta</taxon>
        <taxon>Magnoliopsida</taxon>
        <taxon>eudicotyledons</taxon>
        <taxon>Gunneridae</taxon>
        <taxon>Pentapetalae</taxon>
        <taxon>rosids</taxon>
        <taxon>fabids</taxon>
        <taxon>Fabales</taxon>
        <taxon>Fabaceae</taxon>
        <taxon>Papilionoideae</taxon>
        <taxon>50 kb inversion clade</taxon>
        <taxon>NPAAA clade</taxon>
        <taxon>indigoferoid/millettioid clade</taxon>
        <taxon>Phaseoleae</taxon>
        <taxon>Mucuna</taxon>
    </lineage>
</organism>
<reference evidence="2" key="1">
    <citation type="submission" date="2018-05" db="EMBL/GenBank/DDBJ databases">
        <title>Draft genome of Mucuna pruriens seed.</title>
        <authorList>
            <person name="Nnadi N.E."/>
            <person name="Vos R."/>
            <person name="Hasami M.H."/>
            <person name="Devisetty U.K."/>
            <person name="Aguiy J.C."/>
        </authorList>
    </citation>
    <scope>NUCLEOTIDE SEQUENCE [LARGE SCALE GENOMIC DNA]</scope>
    <source>
        <strain evidence="2">JCA_2017</strain>
    </source>
</reference>
<dbReference type="PANTHER" id="PTHR36368:SF1">
    <property type="entry name" value="ATP-DEPENDENT CASEINOLYTIC PROTEASE_CROTONASE FAMILY PROTEIN"/>
    <property type="match status" value="1"/>
</dbReference>
<dbReference type="PANTHER" id="PTHR36368">
    <property type="entry name" value="ATP-DEPENDENT CASEINOLYTIC PROTEASE/CROTONASE FAMILY PROTEIN"/>
    <property type="match status" value="1"/>
</dbReference>
<evidence type="ECO:0000256" key="1">
    <source>
        <dbReference type="SAM" id="MobiDB-lite"/>
    </source>
</evidence>
<dbReference type="STRING" id="157652.A0A371FK55"/>
<keyword evidence="3" id="KW-1185">Reference proteome</keyword>
<gene>
    <name evidence="2" type="ORF">CR513_40969</name>
</gene>
<evidence type="ECO:0000313" key="2">
    <source>
        <dbReference type="EMBL" id="RDX78705.1"/>
    </source>
</evidence>
<dbReference type="AlphaFoldDB" id="A0A371FK55"/>
<dbReference type="Proteomes" id="UP000257109">
    <property type="component" value="Unassembled WGS sequence"/>
</dbReference>